<reference evidence="2 3" key="1">
    <citation type="submission" date="2023-05" db="EMBL/GenBank/DDBJ databases">
        <title>B98-5 Cell Line De Novo Hybrid Assembly: An Optical Mapping Approach.</title>
        <authorList>
            <person name="Kananen K."/>
            <person name="Auerbach J.A."/>
            <person name="Kautto E."/>
            <person name="Blachly J.S."/>
        </authorList>
    </citation>
    <scope>NUCLEOTIDE SEQUENCE [LARGE SCALE GENOMIC DNA]</scope>
    <source>
        <strain evidence="2">B95-8</strain>
        <tissue evidence="2">Cell line</tissue>
    </source>
</reference>
<accession>A0ABQ9TFU4</accession>
<proteinExistence type="predicted"/>
<comment type="caution">
    <text evidence="2">The sequence shown here is derived from an EMBL/GenBank/DDBJ whole genome shotgun (WGS) entry which is preliminary data.</text>
</comment>
<keyword evidence="3" id="KW-1185">Reference proteome</keyword>
<gene>
    <name evidence="2" type="ORF">P7K49_038851</name>
</gene>
<sequence>MLSWGLTLHSSWEKVSCPRGCSVSHAQLRLSSHRDVRHLMRKPPTGNSRVISLLASDAFSPRACSSYRSSGSTSLDGRELSPAMTVDMDSSELTKPCKVRKKDQARFGVL</sequence>
<evidence type="ECO:0000313" key="2">
    <source>
        <dbReference type="EMBL" id="KAK2083615.1"/>
    </source>
</evidence>
<protein>
    <submittedName>
        <fullName evidence="2">Uncharacterized protein</fullName>
    </submittedName>
</protein>
<organism evidence="2 3">
    <name type="scientific">Saguinus oedipus</name>
    <name type="common">Cotton-top tamarin</name>
    <name type="synonym">Oedipomidas oedipus</name>
    <dbReference type="NCBI Taxonomy" id="9490"/>
    <lineage>
        <taxon>Eukaryota</taxon>
        <taxon>Metazoa</taxon>
        <taxon>Chordata</taxon>
        <taxon>Craniata</taxon>
        <taxon>Vertebrata</taxon>
        <taxon>Euteleostomi</taxon>
        <taxon>Mammalia</taxon>
        <taxon>Eutheria</taxon>
        <taxon>Euarchontoglires</taxon>
        <taxon>Primates</taxon>
        <taxon>Haplorrhini</taxon>
        <taxon>Platyrrhini</taxon>
        <taxon>Cebidae</taxon>
        <taxon>Callitrichinae</taxon>
        <taxon>Saguinus</taxon>
    </lineage>
</organism>
<evidence type="ECO:0000256" key="1">
    <source>
        <dbReference type="SAM" id="MobiDB-lite"/>
    </source>
</evidence>
<name>A0ABQ9TFU4_SAGOE</name>
<feature type="region of interest" description="Disordered" evidence="1">
    <location>
        <begin position="67"/>
        <end position="97"/>
    </location>
</feature>
<dbReference type="EMBL" id="JASSZA010000023">
    <property type="protein sequence ID" value="KAK2083615.1"/>
    <property type="molecule type" value="Genomic_DNA"/>
</dbReference>
<evidence type="ECO:0000313" key="3">
    <source>
        <dbReference type="Proteomes" id="UP001266305"/>
    </source>
</evidence>
<dbReference type="Proteomes" id="UP001266305">
    <property type="component" value="Unassembled WGS sequence"/>
</dbReference>